<dbReference type="InterPro" id="IPR037066">
    <property type="entry name" value="Plug_dom_sf"/>
</dbReference>
<keyword evidence="15" id="KW-1185">Reference proteome</keyword>
<dbReference type="AlphaFoldDB" id="A0A502FF46"/>
<keyword evidence="5" id="KW-0732">Signal</keyword>
<evidence type="ECO:0000313" key="14">
    <source>
        <dbReference type="EMBL" id="TPG47984.1"/>
    </source>
</evidence>
<dbReference type="OrthoDB" id="9760494at2"/>
<dbReference type="GO" id="GO:0009279">
    <property type="term" value="C:cell outer membrane"/>
    <property type="evidence" value="ECO:0007669"/>
    <property type="project" value="UniProtKB-SubCell"/>
</dbReference>
<keyword evidence="6" id="KW-0798">TonB box</keyword>
<organism evidence="14 15">
    <name type="scientific">Sphingomonas glacialis</name>
    <dbReference type="NCBI Taxonomy" id="658225"/>
    <lineage>
        <taxon>Bacteria</taxon>
        <taxon>Pseudomonadati</taxon>
        <taxon>Pseudomonadota</taxon>
        <taxon>Alphaproteobacteria</taxon>
        <taxon>Sphingomonadales</taxon>
        <taxon>Sphingomonadaceae</taxon>
        <taxon>Sphingomonas</taxon>
    </lineage>
</organism>
<keyword evidence="3 10" id="KW-1134">Transmembrane beta strand</keyword>
<evidence type="ECO:0000256" key="2">
    <source>
        <dbReference type="ARBA" id="ARBA00022448"/>
    </source>
</evidence>
<evidence type="ECO:0000256" key="5">
    <source>
        <dbReference type="ARBA" id="ARBA00022729"/>
    </source>
</evidence>
<evidence type="ECO:0000313" key="15">
    <source>
        <dbReference type="Proteomes" id="UP000319931"/>
    </source>
</evidence>
<dbReference type="GO" id="GO:0044718">
    <property type="term" value="P:siderophore transmembrane transport"/>
    <property type="evidence" value="ECO:0007669"/>
    <property type="project" value="TreeGrafter"/>
</dbReference>
<dbReference type="RefSeq" id="WP_140852313.1">
    <property type="nucleotide sequence ID" value="NZ_RCZC01000010.1"/>
</dbReference>
<dbReference type="InterPro" id="IPR000531">
    <property type="entry name" value="Beta-barrel_TonB"/>
</dbReference>
<dbReference type="GO" id="GO:0015344">
    <property type="term" value="F:siderophore uptake transmembrane transporter activity"/>
    <property type="evidence" value="ECO:0007669"/>
    <property type="project" value="TreeGrafter"/>
</dbReference>
<keyword evidence="2 10" id="KW-0813">Transport</keyword>
<evidence type="ECO:0000256" key="7">
    <source>
        <dbReference type="ARBA" id="ARBA00023136"/>
    </source>
</evidence>
<accession>A0A502FF46</accession>
<keyword evidence="4 10" id="KW-0812">Transmembrane</keyword>
<evidence type="ECO:0000256" key="10">
    <source>
        <dbReference type="PROSITE-ProRule" id="PRU01360"/>
    </source>
</evidence>
<evidence type="ECO:0000256" key="1">
    <source>
        <dbReference type="ARBA" id="ARBA00004571"/>
    </source>
</evidence>
<dbReference type="InterPro" id="IPR010917">
    <property type="entry name" value="TonB_rcpt_CS"/>
</dbReference>
<keyword evidence="9 10" id="KW-0998">Cell outer membrane</keyword>
<dbReference type="Gene3D" id="2.170.130.10">
    <property type="entry name" value="TonB-dependent receptor, plug domain"/>
    <property type="match status" value="1"/>
</dbReference>
<dbReference type="SUPFAM" id="SSF56935">
    <property type="entry name" value="Porins"/>
    <property type="match status" value="1"/>
</dbReference>
<evidence type="ECO:0000256" key="6">
    <source>
        <dbReference type="ARBA" id="ARBA00023077"/>
    </source>
</evidence>
<dbReference type="InterPro" id="IPR039426">
    <property type="entry name" value="TonB-dep_rcpt-like"/>
</dbReference>
<evidence type="ECO:0000256" key="11">
    <source>
        <dbReference type="PROSITE-ProRule" id="PRU10144"/>
    </source>
</evidence>
<evidence type="ECO:0000256" key="9">
    <source>
        <dbReference type="ARBA" id="ARBA00023237"/>
    </source>
</evidence>
<dbReference type="Proteomes" id="UP000319931">
    <property type="component" value="Unassembled WGS sequence"/>
</dbReference>
<comment type="caution">
    <text evidence="14">The sequence shown here is derived from an EMBL/GenBank/DDBJ whole genome shotgun (WGS) entry which is preliminary data.</text>
</comment>
<evidence type="ECO:0000256" key="12">
    <source>
        <dbReference type="SAM" id="MobiDB-lite"/>
    </source>
</evidence>
<dbReference type="PROSITE" id="PS52016">
    <property type="entry name" value="TONB_DEPENDENT_REC_3"/>
    <property type="match status" value="1"/>
</dbReference>
<gene>
    <name evidence="14" type="ORF">EAH76_21395</name>
</gene>
<dbReference type="PANTHER" id="PTHR30069">
    <property type="entry name" value="TONB-DEPENDENT OUTER MEMBRANE RECEPTOR"/>
    <property type="match status" value="1"/>
</dbReference>
<dbReference type="InterPro" id="IPR036942">
    <property type="entry name" value="Beta-barrel_TonB_sf"/>
</dbReference>
<dbReference type="Pfam" id="PF00593">
    <property type="entry name" value="TonB_dep_Rec_b-barrel"/>
    <property type="match status" value="1"/>
</dbReference>
<dbReference type="PANTHER" id="PTHR30069:SF29">
    <property type="entry name" value="HEMOGLOBIN AND HEMOGLOBIN-HAPTOGLOBIN-BINDING PROTEIN 1-RELATED"/>
    <property type="match status" value="1"/>
</dbReference>
<feature type="domain" description="TonB-dependent receptor-like beta-barrel" evidence="13">
    <location>
        <begin position="257"/>
        <end position="617"/>
    </location>
</feature>
<reference evidence="14 15" key="1">
    <citation type="journal article" date="2019" name="Environ. Microbiol.">
        <title>Species interactions and distinct microbial communities in high Arctic permafrost affected cryosols are associated with the CH4 and CO2 gas fluxes.</title>
        <authorList>
            <person name="Altshuler I."/>
            <person name="Hamel J."/>
            <person name="Turney S."/>
            <person name="Magnuson E."/>
            <person name="Levesque R."/>
            <person name="Greer C."/>
            <person name="Whyte L.G."/>
        </authorList>
    </citation>
    <scope>NUCLEOTIDE SEQUENCE [LARGE SCALE GENOMIC DNA]</scope>
    <source>
        <strain evidence="14 15">E6.1</strain>
    </source>
</reference>
<dbReference type="EMBL" id="RCZC01000010">
    <property type="protein sequence ID" value="TPG47984.1"/>
    <property type="molecule type" value="Genomic_DNA"/>
</dbReference>
<evidence type="ECO:0000259" key="13">
    <source>
        <dbReference type="Pfam" id="PF00593"/>
    </source>
</evidence>
<feature type="region of interest" description="Disordered" evidence="12">
    <location>
        <begin position="1"/>
        <end position="26"/>
    </location>
</feature>
<sequence>MSASPVAPPATAKRDDDDGDDGPAPVGDIVVQAERLDKARAAVDPVLGASTYTLTNDAIEKRPGGETTTLAQILLQAPGVTQSGNGSLRVRAQGDLQYRINNVIVPDGLSDLGESLSARFVDRVTLVAGALPAQYGLHAGGVVNITTKSGVFDRGGQAEIYGGSQSEIEPAFEYGGAFGKTNLFVSGSYRHNDVGLSAPDRSAIPAHDRTEQFDGFGYLDRIIDDQTRVSLILGTSNEHFQLPALATDPAPHGTETQNADYALASILRTASDLTLQASAFARYSRLNKVGDRIAPSLIQAAETSGLTGGLQIEAAYVVSPRHTLRSGAVISFDGGRTVSSTPVETEHSTERRTTATGFVQDEWRPLDGVVVNGGLRFDHVSGTGGGDRLSPRLNLIWSPGGGIDVHGGYARYFVPAAQGALTLAESGGGNAGGPLRSETDDYYDIGLQRTGGGLSLGIDGYIRRSRNMLVDAPFGQGSQQLFYNFASGRSKGVEFTMTYANGPFAAWSNLSIARSEGRDIVSSRGRFDAPYLANIATRYVPIDQSQTVTASGGVSYRLGRLRLLGDMLYGSGVRATRASGTVNDATLPNYVQINIAGLYRLSGLASKPLNLRLDLINAFNARYQLRDGTSLGGGTPQFARGRGIFAGIEQLF</sequence>
<keyword evidence="7 10" id="KW-0472">Membrane</keyword>
<protein>
    <recommendedName>
        <fullName evidence="13">TonB-dependent receptor-like beta-barrel domain-containing protein</fullName>
    </recommendedName>
</protein>
<comment type="subcellular location">
    <subcellularLocation>
        <location evidence="1 10">Cell outer membrane</location>
        <topology evidence="1 10">Multi-pass membrane protein</topology>
    </subcellularLocation>
</comment>
<evidence type="ECO:0000256" key="3">
    <source>
        <dbReference type="ARBA" id="ARBA00022452"/>
    </source>
</evidence>
<evidence type="ECO:0000256" key="8">
    <source>
        <dbReference type="ARBA" id="ARBA00023170"/>
    </source>
</evidence>
<proteinExistence type="inferred from homology"/>
<keyword evidence="8" id="KW-0675">Receptor</keyword>
<dbReference type="Gene3D" id="2.40.170.20">
    <property type="entry name" value="TonB-dependent receptor, beta-barrel domain"/>
    <property type="match status" value="1"/>
</dbReference>
<feature type="short sequence motif" description="TonB C-terminal box" evidence="11">
    <location>
        <begin position="635"/>
        <end position="652"/>
    </location>
</feature>
<evidence type="ECO:0000256" key="4">
    <source>
        <dbReference type="ARBA" id="ARBA00022692"/>
    </source>
</evidence>
<dbReference type="PROSITE" id="PS01156">
    <property type="entry name" value="TONB_DEPENDENT_REC_2"/>
    <property type="match status" value="1"/>
</dbReference>
<comment type="similarity">
    <text evidence="10">Belongs to the TonB-dependent receptor family.</text>
</comment>
<name>A0A502FF46_9SPHN</name>